<protein>
    <submittedName>
        <fullName evidence="1">Uncharacterized protein</fullName>
    </submittedName>
</protein>
<evidence type="ECO:0000313" key="1">
    <source>
        <dbReference type="EMBL" id="GIY66815.1"/>
    </source>
</evidence>
<dbReference type="EMBL" id="BPLQ01012651">
    <property type="protein sequence ID" value="GIY66815.1"/>
    <property type="molecule type" value="Genomic_DNA"/>
</dbReference>
<evidence type="ECO:0000313" key="2">
    <source>
        <dbReference type="Proteomes" id="UP001054837"/>
    </source>
</evidence>
<accession>A0AAV4VA28</accession>
<keyword evidence="2" id="KW-1185">Reference proteome</keyword>
<proteinExistence type="predicted"/>
<gene>
    <name evidence="1" type="ORF">CDAR_18471</name>
</gene>
<dbReference type="Proteomes" id="UP001054837">
    <property type="component" value="Unassembled WGS sequence"/>
</dbReference>
<name>A0AAV4VA28_9ARAC</name>
<dbReference type="AlphaFoldDB" id="A0AAV4VA28"/>
<comment type="caution">
    <text evidence="1">The sequence shown here is derived from an EMBL/GenBank/DDBJ whole genome shotgun (WGS) entry which is preliminary data.</text>
</comment>
<organism evidence="1 2">
    <name type="scientific">Caerostris darwini</name>
    <dbReference type="NCBI Taxonomy" id="1538125"/>
    <lineage>
        <taxon>Eukaryota</taxon>
        <taxon>Metazoa</taxon>
        <taxon>Ecdysozoa</taxon>
        <taxon>Arthropoda</taxon>
        <taxon>Chelicerata</taxon>
        <taxon>Arachnida</taxon>
        <taxon>Araneae</taxon>
        <taxon>Araneomorphae</taxon>
        <taxon>Entelegynae</taxon>
        <taxon>Araneoidea</taxon>
        <taxon>Araneidae</taxon>
        <taxon>Caerostris</taxon>
    </lineage>
</organism>
<sequence length="90" mass="10020">MSLGARSGENGSLYGTCFPTKSPNSHSSCKFYHQADTAEWDCIKKKNKQRNRINCVMMITGRFSSHALIHALVSSEVRKTHAEGMPENGF</sequence>
<reference evidence="1 2" key="1">
    <citation type="submission" date="2021-06" db="EMBL/GenBank/DDBJ databases">
        <title>Caerostris darwini draft genome.</title>
        <authorList>
            <person name="Kono N."/>
            <person name="Arakawa K."/>
        </authorList>
    </citation>
    <scope>NUCLEOTIDE SEQUENCE [LARGE SCALE GENOMIC DNA]</scope>
</reference>